<organism evidence="1">
    <name type="scientific">Cacopsylla melanoneura</name>
    <dbReference type="NCBI Taxonomy" id="428564"/>
    <lineage>
        <taxon>Eukaryota</taxon>
        <taxon>Metazoa</taxon>
        <taxon>Ecdysozoa</taxon>
        <taxon>Arthropoda</taxon>
        <taxon>Hexapoda</taxon>
        <taxon>Insecta</taxon>
        <taxon>Pterygota</taxon>
        <taxon>Neoptera</taxon>
        <taxon>Paraneoptera</taxon>
        <taxon>Hemiptera</taxon>
        <taxon>Sternorrhyncha</taxon>
        <taxon>Psylloidea</taxon>
        <taxon>Psyllidae</taxon>
        <taxon>Psyllinae</taxon>
        <taxon>Cacopsylla</taxon>
    </lineage>
</organism>
<name>A0A8D8ZCK1_9HEMI</name>
<proteinExistence type="predicted"/>
<reference evidence="1" key="1">
    <citation type="submission" date="2021-05" db="EMBL/GenBank/DDBJ databases">
        <authorList>
            <person name="Alioto T."/>
            <person name="Alioto T."/>
            <person name="Gomez Garrido J."/>
        </authorList>
    </citation>
    <scope>NUCLEOTIDE SEQUENCE</scope>
</reference>
<dbReference type="AlphaFoldDB" id="A0A8D8ZCK1"/>
<protein>
    <submittedName>
        <fullName evidence="1">Uncharacterized protein</fullName>
    </submittedName>
</protein>
<accession>A0A8D8ZCK1</accession>
<dbReference type="EMBL" id="HBUF01492326">
    <property type="protein sequence ID" value="CAG6745353.1"/>
    <property type="molecule type" value="Transcribed_RNA"/>
</dbReference>
<sequence>MSSLQKLETGINHHILAYMEIKRLDLWRQVHERIVKVIILSQHCQHLFESELSGFTGKGREARRRGWEEISSVYDVAKAFNSVNFIILGHRLFSLIELHAHTNTLKKRPTAPPCWISKTFFLFCC</sequence>
<evidence type="ECO:0000313" key="1">
    <source>
        <dbReference type="EMBL" id="CAG6745353.1"/>
    </source>
</evidence>